<name>A0A226EYQ5_FOLCA</name>
<protein>
    <submittedName>
        <fullName evidence="2">Uncharacterized protein</fullName>
    </submittedName>
</protein>
<evidence type="ECO:0000256" key="1">
    <source>
        <dbReference type="SAM" id="MobiDB-lite"/>
    </source>
</evidence>
<proteinExistence type="predicted"/>
<evidence type="ECO:0000313" key="2">
    <source>
        <dbReference type="EMBL" id="OXA62338.1"/>
    </source>
</evidence>
<feature type="region of interest" description="Disordered" evidence="1">
    <location>
        <begin position="1"/>
        <end position="20"/>
    </location>
</feature>
<sequence length="335" mass="37181">MMEMSEQDEQLHVESHESSTQMITVTLTPHGEFNLEQQEQPEPMPYSSAHQPGPNQQYIIPDESMRTDPVLPQIPFSFPGQTFDTKCQKLILNVWDFFKRVKKNPDIMEEIRTPQERAAAALHISAATIGKIGKNFKKTGKLETPGAQRKRQRPVVDSISSEDEEVIREIIMEMRNQKITPTLPSVLAEARQRLNFNGGATSFRRILARMGFKNLSQKGNPVKSSPSMSGNETLSTNTMSFSTMKVIKKEPVENSPTNLISIDQGQNSNTNTLSRLQTGNIIQIPTGQILAQTEGGGTTLINGGQGLQPGHTIYIQGADNTIRPVQLIFTPANLT</sequence>
<evidence type="ECO:0000313" key="3">
    <source>
        <dbReference type="Proteomes" id="UP000198287"/>
    </source>
</evidence>
<comment type="caution">
    <text evidence="2">The sequence shown here is derived from an EMBL/GenBank/DDBJ whole genome shotgun (WGS) entry which is preliminary data.</text>
</comment>
<dbReference type="AlphaFoldDB" id="A0A226EYQ5"/>
<dbReference type="OrthoDB" id="7460492at2759"/>
<accession>A0A226EYQ5</accession>
<feature type="region of interest" description="Disordered" evidence="1">
    <location>
        <begin position="139"/>
        <end position="158"/>
    </location>
</feature>
<dbReference type="EMBL" id="LNIX01000001">
    <property type="protein sequence ID" value="OXA62338.1"/>
    <property type="molecule type" value="Genomic_DNA"/>
</dbReference>
<keyword evidence="3" id="KW-1185">Reference proteome</keyword>
<reference evidence="2 3" key="1">
    <citation type="submission" date="2015-12" db="EMBL/GenBank/DDBJ databases">
        <title>The genome of Folsomia candida.</title>
        <authorList>
            <person name="Faddeeva A."/>
            <person name="Derks M.F."/>
            <person name="Anvar Y."/>
            <person name="Smit S."/>
            <person name="Van Straalen N."/>
            <person name="Roelofs D."/>
        </authorList>
    </citation>
    <scope>NUCLEOTIDE SEQUENCE [LARGE SCALE GENOMIC DNA]</scope>
    <source>
        <strain evidence="2 3">VU population</strain>
        <tissue evidence="2">Whole body</tissue>
    </source>
</reference>
<organism evidence="2 3">
    <name type="scientific">Folsomia candida</name>
    <name type="common">Springtail</name>
    <dbReference type="NCBI Taxonomy" id="158441"/>
    <lineage>
        <taxon>Eukaryota</taxon>
        <taxon>Metazoa</taxon>
        <taxon>Ecdysozoa</taxon>
        <taxon>Arthropoda</taxon>
        <taxon>Hexapoda</taxon>
        <taxon>Collembola</taxon>
        <taxon>Entomobryomorpha</taxon>
        <taxon>Isotomoidea</taxon>
        <taxon>Isotomidae</taxon>
        <taxon>Proisotominae</taxon>
        <taxon>Folsomia</taxon>
    </lineage>
</organism>
<dbReference type="Proteomes" id="UP000198287">
    <property type="component" value="Unassembled WGS sequence"/>
</dbReference>
<gene>
    <name evidence="2" type="ORF">Fcan01_01674</name>
</gene>